<evidence type="ECO:0000259" key="6">
    <source>
        <dbReference type="SMART" id="SM00724"/>
    </source>
</evidence>
<keyword evidence="3 5" id="KW-1133">Transmembrane helix</keyword>
<accession>A0A9K3LZV0</accession>
<feature type="transmembrane region" description="Helical" evidence="5">
    <location>
        <begin position="108"/>
        <end position="124"/>
    </location>
</feature>
<keyword evidence="4 5" id="KW-0472">Membrane</keyword>
<dbReference type="AlphaFoldDB" id="A0A9K3LZV0"/>
<gene>
    <name evidence="7" type="ORF">IV203_020034</name>
</gene>
<protein>
    <submittedName>
        <fullName evidence="7">TLC domain containing protein</fullName>
    </submittedName>
</protein>
<name>A0A9K3LZV0_9STRA</name>
<evidence type="ECO:0000256" key="4">
    <source>
        <dbReference type="ARBA" id="ARBA00023136"/>
    </source>
</evidence>
<feature type="transmembrane region" description="Helical" evidence="5">
    <location>
        <begin position="389"/>
        <end position="413"/>
    </location>
</feature>
<dbReference type="SMART" id="SM00724">
    <property type="entry name" value="TLC"/>
    <property type="match status" value="1"/>
</dbReference>
<evidence type="ECO:0000256" key="3">
    <source>
        <dbReference type="ARBA" id="ARBA00022989"/>
    </source>
</evidence>
<dbReference type="OrthoDB" id="537032at2759"/>
<evidence type="ECO:0000313" key="8">
    <source>
        <dbReference type="Proteomes" id="UP000693970"/>
    </source>
</evidence>
<dbReference type="Proteomes" id="UP000693970">
    <property type="component" value="Unassembled WGS sequence"/>
</dbReference>
<keyword evidence="2 5" id="KW-0812">Transmembrane</keyword>
<dbReference type="InterPro" id="IPR006634">
    <property type="entry name" value="TLC-dom"/>
</dbReference>
<reference evidence="7" key="1">
    <citation type="journal article" date="2021" name="Sci. Rep.">
        <title>Diploid genomic architecture of Nitzschia inconspicua, an elite biomass production diatom.</title>
        <authorList>
            <person name="Oliver A."/>
            <person name="Podell S."/>
            <person name="Pinowska A."/>
            <person name="Traller J.C."/>
            <person name="Smith S.R."/>
            <person name="McClure R."/>
            <person name="Beliaev A."/>
            <person name="Bohutskyi P."/>
            <person name="Hill E.A."/>
            <person name="Rabines A."/>
            <person name="Zheng H."/>
            <person name="Allen L.Z."/>
            <person name="Kuo A."/>
            <person name="Grigoriev I.V."/>
            <person name="Allen A.E."/>
            <person name="Hazlebeck D."/>
            <person name="Allen E.E."/>
        </authorList>
    </citation>
    <scope>NUCLEOTIDE SEQUENCE</scope>
    <source>
        <strain evidence="7">Hildebrandi</strain>
    </source>
</reference>
<dbReference type="GO" id="GO:0016020">
    <property type="term" value="C:membrane"/>
    <property type="evidence" value="ECO:0007669"/>
    <property type="project" value="UniProtKB-SubCell"/>
</dbReference>
<dbReference type="PANTHER" id="PTHR12560">
    <property type="entry name" value="LONGEVITY ASSURANCE FACTOR 1 LAG1"/>
    <property type="match status" value="1"/>
</dbReference>
<evidence type="ECO:0000256" key="5">
    <source>
        <dbReference type="SAM" id="Phobius"/>
    </source>
</evidence>
<reference evidence="7" key="2">
    <citation type="submission" date="2021-04" db="EMBL/GenBank/DDBJ databases">
        <authorList>
            <person name="Podell S."/>
        </authorList>
    </citation>
    <scope>NUCLEOTIDE SEQUENCE</scope>
    <source>
        <strain evidence="7">Hildebrandi</strain>
    </source>
</reference>
<dbReference type="GO" id="GO:0046513">
    <property type="term" value="P:ceramide biosynthetic process"/>
    <property type="evidence" value="ECO:0007669"/>
    <property type="project" value="InterPro"/>
</dbReference>
<organism evidence="7 8">
    <name type="scientific">Nitzschia inconspicua</name>
    <dbReference type="NCBI Taxonomy" id="303405"/>
    <lineage>
        <taxon>Eukaryota</taxon>
        <taxon>Sar</taxon>
        <taxon>Stramenopiles</taxon>
        <taxon>Ochrophyta</taxon>
        <taxon>Bacillariophyta</taxon>
        <taxon>Bacillariophyceae</taxon>
        <taxon>Bacillariophycidae</taxon>
        <taxon>Bacillariales</taxon>
        <taxon>Bacillariaceae</taxon>
        <taxon>Nitzschia</taxon>
    </lineage>
</organism>
<evidence type="ECO:0000256" key="2">
    <source>
        <dbReference type="ARBA" id="ARBA00022692"/>
    </source>
</evidence>
<comment type="caution">
    <text evidence="7">The sequence shown here is derived from an EMBL/GenBank/DDBJ whole genome shotgun (WGS) entry which is preliminary data.</text>
</comment>
<sequence length="462" mass="53115">MTTFSSSSTPVDVDFSLYPPFPIAWAYTAVDTVCDPLGCSQWRQLLPSSLTTEHAWFSEEYKVPRSIFKLFPKFLSYQEFLASTQQPSSLQAAKQYALETPSTDLADLTTWTAIAALLVLVWILRRCKAVLIPFFSNLGRQAALRTHGADWIPDNEIRITKFGEYVFRLVFHSSISLLGVCLFWNEPWWEWLSWSPPADSVGTKSLFLDYPHQPVKPTMIWYYLVQAAYNLEAMTSLLELSFDVHFQPIFYKLKSSSNDDDDDDDNKKSSAFSSLQFPIRIQWSNTCRGDFREMCIHHIVTNLLVLGSSFFRLSRVGSMVFLVHDISDIPVDLSKLANFLKWKATTAMCFATMVWVWMLTRLTILPFVIYRSVLWESWLLCQNGYIPPIYHVLYKPIFVVLIGLLILLHFIWFSMFIRMGYILVCKGEAHDLSEHKKGEPIISAASTGKQNNNINGYSKKDN</sequence>
<feature type="domain" description="TLC" evidence="6">
    <location>
        <begin position="160"/>
        <end position="425"/>
    </location>
</feature>
<dbReference type="GO" id="GO:0005783">
    <property type="term" value="C:endoplasmic reticulum"/>
    <property type="evidence" value="ECO:0007669"/>
    <property type="project" value="TreeGrafter"/>
</dbReference>
<dbReference type="EMBL" id="JAGRRH010000004">
    <property type="protein sequence ID" value="KAG7371464.1"/>
    <property type="molecule type" value="Genomic_DNA"/>
</dbReference>
<evidence type="ECO:0000256" key="1">
    <source>
        <dbReference type="ARBA" id="ARBA00004141"/>
    </source>
</evidence>
<dbReference type="Pfam" id="PF03798">
    <property type="entry name" value="TRAM_LAG1_CLN8"/>
    <property type="match status" value="2"/>
</dbReference>
<feature type="transmembrane region" description="Helical" evidence="5">
    <location>
        <begin position="344"/>
        <end position="369"/>
    </location>
</feature>
<proteinExistence type="predicted"/>
<dbReference type="InterPro" id="IPR016439">
    <property type="entry name" value="Lag1/Lac1-like"/>
</dbReference>
<evidence type="ECO:0000313" key="7">
    <source>
        <dbReference type="EMBL" id="KAG7371464.1"/>
    </source>
</evidence>
<comment type="subcellular location">
    <subcellularLocation>
        <location evidence="1">Membrane</location>
        <topology evidence="1">Multi-pass membrane protein</topology>
    </subcellularLocation>
</comment>
<dbReference type="GO" id="GO:0050291">
    <property type="term" value="F:sphingosine N-acyltransferase activity"/>
    <property type="evidence" value="ECO:0007669"/>
    <property type="project" value="InterPro"/>
</dbReference>
<keyword evidence="8" id="KW-1185">Reference proteome</keyword>
<dbReference type="PANTHER" id="PTHR12560:SF0">
    <property type="entry name" value="LD18904P"/>
    <property type="match status" value="1"/>
</dbReference>